<feature type="compositionally biased region" description="Polar residues" evidence="1">
    <location>
        <begin position="80"/>
        <end position="96"/>
    </location>
</feature>
<gene>
    <name evidence="3" type="ORF">GCM10008098_28250</name>
</gene>
<dbReference type="RefSeq" id="WP_189442142.1">
    <property type="nucleotide sequence ID" value="NZ_BMXT01000004.1"/>
</dbReference>
<accession>A0ABQ3A5R8</accession>
<keyword evidence="2" id="KW-0472">Membrane</keyword>
<evidence type="ECO:0000256" key="2">
    <source>
        <dbReference type="SAM" id="Phobius"/>
    </source>
</evidence>
<feature type="transmembrane region" description="Helical" evidence="2">
    <location>
        <begin position="57"/>
        <end position="78"/>
    </location>
</feature>
<evidence type="ECO:0000313" key="3">
    <source>
        <dbReference type="EMBL" id="GGY33307.1"/>
    </source>
</evidence>
<protein>
    <recommendedName>
        <fullName evidence="5">DUF3619 family protein</fullName>
    </recommendedName>
</protein>
<dbReference type="Proteomes" id="UP000621898">
    <property type="component" value="Unassembled WGS sequence"/>
</dbReference>
<keyword evidence="2" id="KW-0812">Transmembrane</keyword>
<proteinExistence type="predicted"/>
<evidence type="ECO:0000256" key="1">
    <source>
        <dbReference type="SAM" id="MobiDB-lite"/>
    </source>
</evidence>
<dbReference type="EMBL" id="BMXT01000004">
    <property type="protein sequence ID" value="GGY33307.1"/>
    <property type="molecule type" value="Genomic_DNA"/>
</dbReference>
<name>A0ABQ3A5R8_9GAMM</name>
<keyword evidence="2" id="KW-1133">Transmembrane helix</keyword>
<sequence>MTSSDKNRSDKHFEQRARKLWHEAAQHIDPATAGRLRAARRKALEATQARTHHTVRWLIPTGAFAAIALATMMVWQPLQQRHATTSMPVSSVTDSTADLDNDLPPDADKTDPNLYQNLDFYGWLASSNTDASSQRTNQ</sequence>
<evidence type="ECO:0000313" key="4">
    <source>
        <dbReference type="Proteomes" id="UP000621898"/>
    </source>
</evidence>
<keyword evidence="4" id="KW-1185">Reference proteome</keyword>
<feature type="region of interest" description="Disordered" evidence="1">
    <location>
        <begin position="80"/>
        <end position="113"/>
    </location>
</feature>
<comment type="caution">
    <text evidence="3">The sequence shown here is derived from an EMBL/GenBank/DDBJ whole genome shotgun (WGS) entry which is preliminary data.</text>
</comment>
<organism evidence="3 4">
    <name type="scientific">Rhodanobacter panaciterrae</name>
    <dbReference type="NCBI Taxonomy" id="490572"/>
    <lineage>
        <taxon>Bacteria</taxon>
        <taxon>Pseudomonadati</taxon>
        <taxon>Pseudomonadota</taxon>
        <taxon>Gammaproteobacteria</taxon>
        <taxon>Lysobacterales</taxon>
        <taxon>Rhodanobacteraceae</taxon>
        <taxon>Rhodanobacter</taxon>
    </lineage>
</organism>
<reference evidence="4" key="1">
    <citation type="journal article" date="2019" name="Int. J. Syst. Evol. Microbiol.">
        <title>The Global Catalogue of Microorganisms (GCM) 10K type strain sequencing project: providing services to taxonomists for standard genome sequencing and annotation.</title>
        <authorList>
            <consortium name="The Broad Institute Genomics Platform"/>
            <consortium name="The Broad Institute Genome Sequencing Center for Infectious Disease"/>
            <person name="Wu L."/>
            <person name="Ma J."/>
        </authorList>
    </citation>
    <scope>NUCLEOTIDE SEQUENCE [LARGE SCALE GENOMIC DNA]</scope>
    <source>
        <strain evidence="4">KCTC 22232</strain>
    </source>
</reference>
<evidence type="ECO:0008006" key="5">
    <source>
        <dbReference type="Google" id="ProtNLM"/>
    </source>
</evidence>